<sequence length="703" mass="77343">MPDPSRREQQPHDHARDRLILSRKWAYVLHSNVFFTFEQNQLERELAALLDVLCGVVHSEPFDTKPAAEVGSRLVELGCIGDEALPTTMETLGKGLLGLPEFQPVSRFAEPVVLTLGALSSGFTKANRQATLDQQENMKLSLLKAVRDAKWRLRQSEAQFDEVAMSSASGIIITDPDGLLVRTNGAIADILGYTTEELAGRTLFNLVHPDQAVVLRDDYRDLLAGKKERIKQPAHMLRKDGDIARITLSASVLRNDSGPVHFVTVVEDGTELMLLQGELNRQALHDVLTGLPNRQYFSTNVEIALRRADPTYGVTLFHLDLDAFAMICNGLGRRVGDQLLVSVSQRLRAVVAAEKAMVARFEGDEFGILIENTESTPGVSTIVEDINTELAEPIYVDGHGVAVSASIGVVHRPSGAMDPVELLRAADFTLRRAKAAGRGQWELFHTDQDERDRRTYTLAAAMPGAWETGEIEVVYRPVADLKDGRIAYVEALLRWNRPDIGTLTHNQCVELAEHTGLILPLGEWLLQTASRQAGWWRQRASRPLPLLVGLTPNQSADADLVSRVLRTVDLADQLTIGFPVRAMRSPEVVDNLKVLADMGVRTMLDDFGTAPDELASIEDVPVDCVRFARRLVERQAEAAVDAPLTAALTTLVPLVHRSGAKVIVDGVHTESQAQWWRMAGADFVIGDRYGKAVPPGDLAARLP</sequence>
<evidence type="ECO:0000313" key="5">
    <source>
        <dbReference type="EMBL" id="SMC84249.1"/>
    </source>
</evidence>
<dbReference type="InterPro" id="IPR001633">
    <property type="entry name" value="EAL_dom"/>
</dbReference>
<dbReference type="SMART" id="SM00267">
    <property type="entry name" value="GGDEF"/>
    <property type="match status" value="1"/>
</dbReference>
<dbReference type="Pfam" id="PF00563">
    <property type="entry name" value="EAL"/>
    <property type="match status" value="1"/>
</dbReference>
<dbReference type="PANTHER" id="PTHR44757">
    <property type="entry name" value="DIGUANYLATE CYCLASE DGCP"/>
    <property type="match status" value="1"/>
</dbReference>
<dbReference type="SUPFAM" id="SSF141868">
    <property type="entry name" value="EAL domain-like"/>
    <property type="match status" value="1"/>
</dbReference>
<protein>
    <submittedName>
        <fullName evidence="5">PAS domain S-box-containing protein/diguanylate cyclase (GGDEF) domain-containing protein</fullName>
    </submittedName>
</protein>
<gene>
    <name evidence="5" type="ORF">SAMN05661093_02008</name>
</gene>
<feature type="domain" description="GGDEF" evidence="4">
    <location>
        <begin position="312"/>
        <end position="446"/>
    </location>
</feature>
<dbReference type="EMBL" id="FWXV01000002">
    <property type="protein sequence ID" value="SMC84249.1"/>
    <property type="molecule type" value="Genomic_DNA"/>
</dbReference>
<dbReference type="PROSITE" id="PS50113">
    <property type="entry name" value="PAC"/>
    <property type="match status" value="1"/>
</dbReference>
<dbReference type="CDD" id="cd01949">
    <property type="entry name" value="GGDEF"/>
    <property type="match status" value="1"/>
</dbReference>
<dbReference type="InterPro" id="IPR029787">
    <property type="entry name" value="Nucleotide_cyclase"/>
</dbReference>
<dbReference type="RefSeq" id="WP_084425744.1">
    <property type="nucleotide sequence ID" value="NZ_FWXV01000002.1"/>
</dbReference>
<evidence type="ECO:0000259" key="2">
    <source>
        <dbReference type="PROSITE" id="PS50113"/>
    </source>
</evidence>
<dbReference type="PROSITE" id="PS50883">
    <property type="entry name" value="EAL"/>
    <property type="match status" value="1"/>
</dbReference>
<feature type="domain" description="PAS" evidence="1">
    <location>
        <begin position="156"/>
        <end position="226"/>
    </location>
</feature>
<accession>A0A1W2CGE2</accession>
<dbReference type="OrthoDB" id="23692at2"/>
<dbReference type="PANTHER" id="PTHR44757:SF2">
    <property type="entry name" value="BIOFILM ARCHITECTURE MAINTENANCE PROTEIN MBAA"/>
    <property type="match status" value="1"/>
</dbReference>
<feature type="domain" description="PAC" evidence="2">
    <location>
        <begin position="230"/>
        <end position="281"/>
    </location>
</feature>
<dbReference type="Pfam" id="PF00989">
    <property type="entry name" value="PAS"/>
    <property type="match status" value="1"/>
</dbReference>
<evidence type="ECO:0000259" key="3">
    <source>
        <dbReference type="PROSITE" id="PS50883"/>
    </source>
</evidence>
<dbReference type="NCBIfam" id="TIGR00254">
    <property type="entry name" value="GGDEF"/>
    <property type="match status" value="1"/>
</dbReference>
<dbReference type="InterPro" id="IPR035919">
    <property type="entry name" value="EAL_sf"/>
</dbReference>
<dbReference type="InterPro" id="IPR000160">
    <property type="entry name" value="GGDEF_dom"/>
</dbReference>
<keyword evidence="6" id="KW-1185">Reference proteome</keyword>
<name>A0A1W2CGE2_KIBAR</name>
<evidence type="ECO:0000313" key="6">
    <source>
        <dbReference type="Proteomes" id="UP000192674"/>
    </source>
</evidence>
<dbReference type="PROSITE" id="PS50887">
    <property type="entry name" value="GGDEF"/>
    <property type="match status" value="1"/>
</dbReference>
<dbReference type="CDD" id="cd00130">
    <property type="entry name" value="PAS"/>
    <property type="match status" value="1"/>
</dbReference>
<proteinExistence type="predicted"/>
<feature type="domain" description="EAL" evidence="3">
    <location>
        <begin position="455"/>
        <end position="703"/>
    </location>
</feature>
<dbReference type="Gene3D" id="3.20.20.450">
    <property type="entry name" value="EAL domain"/>
    <property type="match status" value="1"/>
</dbReference>
<dbReference type="InterPro" id="IPR000014">
    <property type="entry name" value="PAS"/>
</dbReference>
<evidence type="ECO:0000259" key="4">
    <source>
        <dbReference type="PROSITE" id="PS50887"/>
    </source>
</evidence>
<organism evidence="5 6">
    <name type="scientific">Kibdelosporangium aridum</name>
    <dbReference type="NCBI Taxonomy" id="2030"/>
    <lineage>
        <taxon>Bacteria</taxon>
        <taxon>Bacillati</taxon>
        <taxon>Actinomycetota</taxon>
        <taxon>Actinomycetes</taxon>
        <taxon>Pseudonocardiales</taxon>
        <taxon>Pseudonocardiaceae</taxon>
        <taxon>Kibdelosporangium</taxon>
    </lineage>
</organism>
<dbReference type="CDD" id="cd01948">
    <property type="entry name" value="EAL"/>
    <property type="match status" value="1"/>
</dbReference>
<dbReference type="InterPro" id="IPR013767">
    <property type="entry name" value="PAS_fold"/>
</dbReference>
<dbReference type="Proteomes" id="UP000192674">
    <property type="component" value="Unassembled WGS sequence"/>
</dbReference>
<dbReference type="AlphaFoldDB" id="A0A1W2CGE2"/>
<evidence type="ECO:0000259" key="1">
    <source>
        <dbReference type="PROSITE" id="PS50112"/>
    </source>
</evidence>
<dbReference type="SMART" id="SM00052">
    <property type="entry name" value="EAL"/>
    <property type="match status" value="1"/>
</dbReference>
<dbReference type="SMART" id="SM00091">
    <property type="entry name" value="PAS"/>
    <property type="match status" value="1"/>
</dbReference>
<dbReference type="InterPro" id="IPR000700">
    <property type="entry name" value="PAS-assoc_C"/>
</dbReference>
<dbReference type="PROSITE" id="PS50112">
    <property type="entry name" value="PAS"/>
    <property type="match status" value="1"/>
</dbReference>
<dbReference type="SUPFAM" id="SSF55073">
    <property type="entry name" value="Nucleotide cyclase"/>
    <property type="match status" value="1"/>
</dbReference>
<dbReference type="SUPFAM" id="SSF55785">
    <property type="entry name" value="PYP-like sensor domain (PAS domain)"/>
    <property type="match status" value="1"/>
</dbReference>
<reference evidence="5 6" key="1">
    <citation type="submission" date="2017-04" db="EMBL/GenBank/DDBJ databases">
        <authorList>
            <person name="Afonso C.L."/>
            <person name="Miller P.J."/>
            <person name="Scott M.A."/>
            <person name="Spackman E."/>
            <person name="Goraichik I."/>
            <person name="Dimitrov K.M."/>
            <person name="Suarez D.L."/>
            <person name="Swayne D.E."/>
        </authorList>
    </citation>
    <scope>NUCLEOTIDE SEQUENCE [LARGE SCALE GENOMIC DNA]</scope>
    <source>
        <strain evidence="5 6">DSM 43828</strain>
    </source>
</reference>
<dbReference type="Gene3D" id="3.30.450.20">
    <property type="entry name" value="PAS domain"/>
    <property type="match status" value="1"/>
</dbReference>
<dbReference type="NCBIfam" id="TIGR00229">
    <property type="entry name" value="sensory_box"/>
    <property type="match status" value="1"/>
</dbReference>
<dbReference type="Gene3D" id="3.30.70.270">
    <property type="match status" value="1"/>
</dbReference>
<dbReference type="InterPro" id="IPR052155">
    <property type="entry name" value="Biofilm_reg_signaling"/>
</dbReference>
<dbReference type="InterPro" id="IPR035965">
    <property type="entry name" value="PAS-like_dom_sf"/>
</dbReference>
<dbReference type="Pfam" id="PF00990">
    <property type="entry name" value="GGDEF"/>
    <property type="match status" value="1"/>
</dbReference>
<dbReference type="InterPro" id="IPR043128">
    <property type="entry name" value="Rev_trsase/Diguanyl_cyclase"/>
</dbReference>
<dbReference type="GO" id="GO:0006355">
    <property type="term" value="P:regulation of DNA-templated transcription"/>
    <property type="evidence" value="ECO:0007669"/>
    <property type="project" value="InterPro"/>
</dbReference>